<keyword evidence="1" id="KW-0175">Coiled coil</keyword>
<dbReference type="InterPro" id="IPR011990">
    <property type="entry name" value="TPR-like_helical_dom_sf"/>
</dbReference>
<gene>
    <name evidence="3" type="ORF">HXK09_06660</name>
</gene>
<dbReference type="Gene3D" id="1.25.40.10">
    <property type="entry name" value="Tetratricopeptide repeat domain"/>
    <property type="match status" value="1"/>
</dbReference>
<feature type="domain" description="NB-ARC" evidence="2">
    <location>
        <begin position="273"/>
        <end position="413"/>
    </location>
</feature>
<accession>A0A929WWI6</accession>
<dbReference type="InterPro" id="IPR002182">
    <property type="entry name" value="NB-ARC"/>
</dbReference>
<evidence type="ECO:0000259" key="2">
    <source>
        <dbReference type="Pfam" id="PF00931"/>
    </source>
</evidence>
<protein>
    <recommendedName>
        <fullName evidence="2">NB-ARC domain-containing protein</fullName>
    </recommendedName>
</protein>
<dbReference type="Pfam" id="PF00931">
    <property type="entry name" value="NB-ARC"/>
    <property type="match status" value="1"/>
</dbReference>
<evidence type="ECO:0000313" key="3">
    <source>
        <dbReference type="EMBL" id="MBF0966821.1"/>
    </source>
</evidence>
<dbReference type="SUPFAM" id="SSF48452">
    <property type="entry name" value="TPR-like"/>
    <property type="match status" value="1"/>
</dbReference>
<dbReference type="PANTHER" id="PTHR35205">
    <property type="entry name" value="NB-ARC AND TPR DOMAIN PROTEIN"/>
    <property type="match status" value="1"/>
</dbReference>
<dbReference type="GO" id="GO:0043531">
    <property type="term" value="F:ADP binding"/>
    <property type="evidence" value="ECO:0007669"/>
    <property type="project" value="InterPro"/>
</dbReference>
<dbReference type="EMBL" id="JABZGF010000213">
    <property type="protein sequence ID" value="MBF0966821.1"/>
    <property type="molecule type" value="Genomic_DNA"/>
</dbReference>
<name>A0A929WWI6_9ACTO</name>
<comment type="caution">
    <text evidence="3">The sequence shown here is derived from an EMBL/GenBank/DDBJ whole genome shotgun (WGS) entry which is preliminary data.</text>
</comment>
<dbReference type="SUPFAM" id="SSF52540">
    <property type="entry name" value="P-loop containing nucleoside triphosphate hydrolases"/>
    <property type="match status" value="1"/>
</dbReference>
<dbReference type="InterPro" id="IPR027417">
    <property type="entry name" value="P-loop_NTPase"/>
</dbReference>
<dbReference type="Proteomes" id="UP000759246">
    <property type="component" value="Unassembled WGS sequence"/>
</dbReference>
<evidence type="ECO:0000313" key="4">
    <source>
        <dbReference type="Proteomes" id="UP000759246"/>
    </source>
</evidence>
<dbReference type="Gene3D" id="3.40.50.300">
    <property type="entry name" value="P-loop containing nucleotide triphosphate hydrolases"/>
    <property type="match status" value="1"/>
</dbReference>
<evidence type="ECO:0000256" key="1">
    <source>
        <dbReference type="SAM" id="Coils"/>
    </source>
</evidence>
<dbReference type="AlphaFoldDB" id="A0A929WWI6"/>
<reference evidence="3" key="1">
    <citation type="submission" date="2020-04" db="EMBL/GenBank/DDBJ databases">
        <title>Deep metagenomics examines the oral microbiome during advanced dental caries in children, revealing novel taxa and co-occurrences with host molecules.</title>
        <authorList>
            <person name="Baker J.L."/>
            <person name="Morton J.T."/>
            <person name="Dinis M."/>
            <person name="Alvarez R."/>
            <person name="Tran N.C."/>
            <person name="Knight R."/>
            <person name="Edlund A."/>
        </authorList>
    </citation>
    <scope>NUCLEOTIDE SEQUENCE</scope>
    <source>
        <strain evidence="3">JCVI_30_bin.13</strain>
    </source>
</reference>
<feature type="coiled-coil region" evidence="1">
    <location>
        <begin position="166"/>
        <end position="206"/>
    </location>
</feature>
<dbReference type="PANTHER" id="PTHR35205:SF1">
    <property type="entry name" value="ZU5 DOMAIN-CONTAINING PROTEIN"/>
    <property type="match status" value="1"/>
</dbReference>
<organism evidence="3 4">
    <name type="scientific">Actinomyces bouchesdurhonensis</name>
    <dbReference type="NCBI Taxonomy" id="1852361"/>
    <lineage>
        <taxon>Bacteria</taxon>
        <taxon>Bacillati</taxon>
        <taxon>Actinomycetota</taxon>
        <taxon>Actinomycetes</taxon>
        <taxon>Actinomycetales</taxon>
        <taxon>Actinomycetaceae</taxon>
        <taxon>Actinomyces</taxon>
    </lineage>
</organism>
<proteinExistence type="predicted"/>
<sequence>MSTVRAAFNISATIVKSLVKVAGFGFVADAIEGGQELYQLACSLKDETFGSAEAQMSGALRNSITDELASIEDQLGRSGRDEKSIDLFIGRLETSTKRTIARLLDDDNALCKSITEAKTFHAYVLKQSTQVRADYTPGERKYLDSLLHCVAREYLILAPKSPNYNKAVLKATVEELSKILTALEELKDGQQELKNGQQEIKNGQQQLKSSFESLRTTIENEHTIRHNKQLNNDVWGSRPATLKHWIERDPTSNGTSLHDTIFNSPSSQPGSRCVLVGRAGSGKTSVAASIARRCESDKWSLVAWVDASTRSTIESGLIALGESVLCMQTNTQQDQRLRVEQVLATFRNSSKNKCLFVYDNVEGVDYLDGVLPDGPGVHVVVTTRRNSGWSNQEGWNIYALGNFTRDESVKLLISVTKDSDRDTADKLASDLGDLPLAVAQAAATCSRYYANLQDYYADLQATNIEVLLEPIEGGHYSKGAIASLQLAASSTLSSIRDPQVLTEAQTILAALCYLAESGVPTLWFKSRNYLPSQKAYKVLQDSSIIDKSNDGKTTSIHRLQAHALRTSHDSHVSHEGTLITSHFLDKINRTQHDEGINTLSHQRQITYQLINQFSTLCSQSYSKALFDYPQVQQCLFDTLRMAVFAPYSLRSAAIRLAQAFSITEGTLGASHPKITRARGYLARAHLMASQSSAAVSLLQVTTNHFLNTLGPAHSDTIEARDELAWTYRRAGQYAKAIAILEATLADCIMGLGRDNSLTKTVRKNLEAARRELEQEEDSTTQ</sequence>